<sequence length="67" mass="7379">MEMDTGANTRENIVGLEQQLKKLCQEIEAKLHLAEGDDFAHLINEVEQAINAINPVVALASVLMNAY</sequence>
<evidence type="ECO:0000313" key="2">
    <source>
        <dbReference type="EMBL" id="EHL29953.1"/>
    </source>
</evidence>
<reference evidence="2 3" key="1">
    <citation type="journal article" date="2011" name="BMC Genomics">
        <title>Insight into cross-talk between intra-amoebal pathogens.</title>
        <authorList>
            <person name="Gimenez G."/>
            <person name="Bertelli C."/>
            <person name="Moliner C."/>
            <person name="Robert C."/>
            <person name="Raoult D."/>
            <person name="Fournier P.E."/>
            <person name="Greub G."/>
        </authorList>
    </citation>
    <scope>NUCLEOTIDE SEQUENCE [LARGE SCALE GENOMIC DNA]</scope>
    <source>
        <strain evidence="2 3">LLAP12</strain>
    </source>
</reference>
<accession>G9ESH2</accession>
<evidence type="ECO:0000313" key="3">
    <source>
        <dbReference type="Proteomes" id="UP000002770"/>
    </source>
</evidence>
<protein>
    <submittedName>
        <fullName evidence="2">Uncharacterized protein</fullName>
    </submittedName>
</protein>
<dbReference type="HOGENOM" id="CLU_2807146_0_0_6"/>
<evidence type="ECO:0000256" key="1">
    <source>
        <dbReference type="SAM" id="Coils"/>
    </source>
</evidence>
<name>G9ESH2_9GAMM</name>
<dbReference type="RefSeq" id="WP_006872128.1">
    <property type="nucleotide sequence ID" value="NZ_JH413843.1"/>
</dbReference>
<dbReference type="InParanoid" id="G9ESH2"/>
<organism evidence="2 3">
    <name type="scientific">Legionella drancourtii LLAP12</name>
    <dbReference type="NCBI Taxonomy" id="658187"/>
    <lineage>
        <taxon>Bacteria</taxon>
        <taxon>Pseudomonadati</taxon>
        <taxon>Pseudomonadota</taxon>
        <taxon>Gammaproteobacteria</taxon>
        <taxon>Legionellales</taxon>
        <taxon>Legionellaceae</taxon>
        <taxon>Legionella</taxon>
    </lineage>
</organism>
<dbReference type="AlphaFoldDB" id="G9ESH2"/>
<keyword evidence="3" id="KW-1185">Reference proteome</keyword>
<dbReference type="EMBL" id="JH413843">
    <property type="protein sequence ID" value="EHL29953.1"/>
    <property type="molecule type" value="Genomic_DNA"/>
</dbReference>
<feature type="coiled-coil region" evidence="1">
    <location>
        <begin position="6"/>
        <end position="37"/>
    </location>
</feature>
<keyword evidence="1" id="KW-0175">Coiled coil</keyword>
<dbReference type="Proteomes" id="UP000002770">
    <property type="component" value="Unassembled WGS sequence"/>
</dbReference>
<gene>
    <name evidence="2" type="ORF">LDG_8246</name>
</gene>
<proteinExistence type="predicted"/>